<reference evidence="3" key="1">
    <citation type="submission" date="2018-11" db="EMBL/GenBank/DDBJ databases">
        <authorList>
            <person name="Alioto T."/>
            <person name="Alioto T."/>
        </authorList>
    </citation>
    <scope>NUCLEOTIDE SEQUENCE</scope>
</reference>
<keyword evidence="4" id="KW-1185">Reference proteome</keyword>
<dbReference type="AlphaFoldDB" id="A0A8B6EX44"/>
<dbReference type="Pfam" id="PF16026">
    <property type="entry name" value="MIEAP"/>
    <property type="match status" value="1"/>
</dbReference>
<gene>
    <name evidence="3" type="ORF">MGAL_10B009600</name>
</gene>
<name>A0A8B6EX44_MYTGA</name>
<organism evidence="3 4">
    <name type="scientific">Mytilus galloprovincialis</name>
    <name type="common">Mediterranean mussel</name>
    <dbReference type="NCBI Taxonomy" id="29158"/>
    <lineage>
        <taxon>Eukaryota</taxon>
        <taxon>Metazoa</taxon>
        <taxon>Spiralia</taxon>
        <taxon>Lophotrochozoa</taxon>
        <taxon>Mollusca</taxon>
        <taxon>Bivalvia</taxon>
        <taxon>Autobranchia</taxon>
        <taxon>Pteriomorphia</taxon>
        <taxon>Mytilida</taxon>
        <taxon>Mytiloidea</taxon>
        <taxon>Mytilidae</taxon>
        <taxon>Mytilinae</taxon>
        <taxon>Mytilus</taxon>
    </lineage>
</organism>
<dbReference type="EMBL" id="UYJE01005898">
    <property type="protein sequence ID" value="VDI41417.1"/>
    <property type="molecule type" value="Genomic_DNA"/>
</dbReference>
<dbReference type="InterPro" id="IPR031981">
    <property type="entry name" value="MIEAP_C"/>
</dbReference>
<accession>A0A8B6EX44</accession>
<keyword evidence="1" id="KW-0175">Coiled coil</keyword>
<dbReference type="OrthoDB" id="6161568at2759"/>
<sequence length="342" mass="39742">MLLETLQLMSLNIKHFKDECERKSMEFITLRFQRPAALKNYKEVENIINDCEQCLVAVLENLNEKSRGSEMHNKDRELRMSSDRLTNLKERFGQLEEENALLNKTLHATKQEKDEMQLSLRPLVQDKDREIEGIKNRLAHFQHSYGKLENENASLKTALEGNIQEKNELILRVKHIEEKNATIMDSFEKKCRENEDLKTRLSQVAGAKLMAGNTSIADLGDKYRPTRIAELYSELYDNEWTEAVDDLVSTKWSEDQIVRHLFIILQGCYKACCQLASQQMQDLVRKLFLDTSSSADVSLSSKDYMYSRTNRVCELKTVHVSSMEPLELRIQMYTIISTFSIN</sequence>
<protein>
    <recommendedName>
        <fullName evidence="2">Mitochondria-eating protein C-terminal domain-containing protein</fullName>
    </recommendedName>
</protein>
<evidence type="ECO:0000256" key="1">
    <source>
        <dbReference type="SAM" id="Coils"/>
    </source>
</evidence>
<evidence type="ECO:0000313" key="4">
    <source>
        <dbReference type="Proteomes" id="UP000596742"/>
    </source>
</evidence>
<feature type="domain" description="Mitochondria-eating protein C-terminal" evidence="2">
    <location>
        <begin position="224"/>
        <end position="309"/>
    </location>
</feature>
<comment type="caution">
    <text evidence="3">The sequence shown here is derived from an EMBL/GenBank/DDBJ whole genome shotgun (WGS) entry which is preliminary data.</text>
</comment>
<feature type="coiled-coil region" evidence="1">
    <location>
        <begin position="78"/>
        <end position="151"/>
    </location>
</feature>
<proteinExistence type="predicted"/>
<evidence type="ECO:0000259" key="2">
    <source>
        <dbReference type="Pfam" id="PF16026"/>
    </source>
</evidence>
<evidence type="ECO:0000313" key="3">
    <source>
        <dbReference type="EMBL" id="VDI41417.1"/>
    </source>
</evidence>
<dbReference type="Proteomes" id="UP000596742">
    <property type="component" value="Unassembled WGS sequence"/>
</dbReference>